<dbReference type="InParanoid" id="L7JSC0"/>
<evidence type="ECO:0000313" key="1">
    <source>
        <dbReference type="EMBL" id="ELQ74324.1"/>
    </source>
</evidence>
<proteinExistence type="predicted"/>
<dbReference type="EMBL" id="JH994047">
    <property type="protein sequence ID" value="ELQ74324.1"/>
    <property type="molecule type" value="Genomic_DNA"/>
</dbReference>
<sequence length="57" mass="6734">VSIVFKKKSILYSMPLVNMRDDFCKYEHRLDCTSNVEKNKLSKIQIYILPHGNRGDF</sequence>
<organism evidence="1 2">
    <name type="scientific">Trachipleistophora hominis</name>
    <name type="common">Microsporidian parasite</name>
    <dbReference type="NCBI Taxonomy" id="72359"/>
    <lineage>
        <taxon>Eukaryota</taxon>
        <taxon>Fungi</taxon>
        <taxon>Fungi incertae sedis</taxon>
        <taxon>Microsporidia</taxon>
        <taxon>Pleistophoridae</taxon>
        <taxon>Trachipleistophora</taxon>
    </lineage>
</organism>
<dbReference type="Proteomes" id="UP000011185">
    <property type="component" value="Unassembled WGS sequence"/>
</dbReference>
<evidence type="ECO:0000313" key="2">
    <source>
        <dbReference type="Proteomes" id="UP000011185"/>
    </source>
</evidence>
<feature type="non-terminal residue" evidence="1">
    <location>
        <position position="1"/>
    </location>
</feature>
<name>L7JSC0_TRAHO</name>
<dbReference type="AlphaFoldDB" id="L7JSC0"/>
<dbReference type="HOGENOM" id="CLU_3002303_0_0_1"/>
<gene>
    <name evidence="1" type="ORF">THOM_2767</name>
</gene>
<dbReference type="VEuPathDB" id="MicrosporidiaDB:THOM_2767"/>
<reference evidence="1 2" key="1">
    <citation type="journal article" date="2012" name="PLoS Pathog.">
        <title>The genome of the obligate intracellular parasite Trachipleistophora hominis: new insights into microsporidian genome dynamics and reductive evolution.</title>
        <authorList>
            <person name="Heinz E."/>
            <person name="Williams T.A."/>
            <person name="Nakjang S."/>
            <person name="Noel C.J."/>
            <person name="Swan D.C."/>
            <person name="Goldberg A.V."/>
            <person name="Harris S.R."/>
            <person name="Weinmaier T."/>
            <person name="Markert S."/>
            <person name="Becher D."/>
            <person name="Bernhardt J."/>
            <person name="Dagan T."/>
            <person name="Hacker C."/>
            <person name="Lucocq J.M."/>
            <person name="Schweder T."/>
            <person name="Rattei T."/>
            <person name="Hall N."/>
            <person name="Hirt R.P."/>
            <person name="Embley T.M."/>
        </authorList>
    </citation>
    <scope>NUCLEOTIDE SEQUENCE [LARGE SCALE GENOMIC DNA]</scope>
</reference>
<keyword evidence="2" id="KW-1185">Reference proteome</keyword>
<protein>
    <submittedName>
        <fullName evidence="1">Uncharacterized protein</fullName>
    </submittedName>
</protein>
<accession>L7JSC0</accession>